<dbReference type="InterPro" id="IPR053829">
    <property type="entry name" value="XLF-like_CC"/>
</dbReference>
<comment type="similarity">
    <text evidence="5">Belongs to the XRCC4-XLF family. XLF subfamily.</text>
</comment>
<dbReference type="AlphaFoldDB" id="A0A182Q3M2"/>
<name>A0A182Q3M2_9DIPT</name>
<proteinExistence type="inferred from homology"/>
<evidence type="ECO:0000256" key="7">
    <source>
        <dbReference type="SAM" id="MobiDB-lite"/>
    </source>
</evidence>
<dbReference type="GO" id="GO:0045027">
    <property type="term" value="F:DNA end binding"/>
    <property type="evidence" value="ECO:0007669"/>
    <property type="project" value="TreeGrafter"/>
</dbReference>
<keyword evidence="4" id="KW-0539">Nucleus</keyword>
<dbReference type="Pfam" id="PF21928">
    <property type="entry name" value="XLF_CC"/>
    <property type="match status" value="1"/>
</dbReference>
<keyword evidence="10" id="KW-1185">Reference proteome</keyword>
<comment type="subcellular location">
    <subcellularLocation>
        <location evidence="1">Nucleus</location>
    </subcellularLocation>
</comment>
<evidence type="ECO:0000256" key="1">
    <source>
        <dbReference type="ARBA" id="ARBA00004123"/>
    </source>
</evidence>
<dbReference type="EMBL" id="AXCN02001113">
    <property type="status" value="NOT_ANNOTATED_CDS"/>
    <property type="molecule type" value="Genomic_DNA"/>
</dbReference>
<evidence type="ECO:0000313" key="10">
    <source>
        <dbReference type="Proteomes" id="UP000075886"/>
    </source>
</evidence>
<evidence type="ECO:0000313" key="9">
    <source>
        <dbReference type="EnsemblMetazoa" id="AFAF002411-PA"/>
    </source>
</evidence>
<accession>A0A182Q3M2</accession>
<feature type="domain" description="XLF-like coiled-coil region" evidence="8">
    <location>
        <begin position="79"/>
        <end position="124"/>
    </location>
</feature>
<reference evidence="10" key="1">
    <citation type="submission" date="2014-01" db="EMBL/GenBank/DDBJ databases">
        <title>The Genome Sequence of Anopheles farauti FAR1 (V2).</title>
        <authorList>
            <consortium name="The Broad Institute Genomics Platform"/>
            <person name="Neafsey D.E."/>
            <person name="Besansky N."/>
            <person name="Howell P."/>
            <person name="Walton C."/>
            <person name="Young S.K."/>
            <person name="Zeng Q."/>
            <person name="Gargeya S."/>
            <person name="Fitzgerald M."/>
            <person name="Haas B."/>
            <person name="Abouelleil A."/>
            <person name="Allen A.W."/>
            <person name="Alvarado L."/>
            <person name="Arachchi H.M."/>
            <person name="Berlin A.M."/>
            <person name="Chapman S.B."/>
            <person name="Gainer-Dewar J."/>
            <person name="Goldberg J."/>
            <person name="Griggs A."/>
            <person name="Gujja S."/>
            <person name="Hansen M."/>
            <person name="Howarth C."/>
            <person name="Imamovic A."/>
            <person name="Ireland A."/>
            <person name="Larimer J."/>
            <person name="McCowan C."/>
            <person name="Murphy C."/>
            <person name="Pearson M."/>
            <person name="Poon T.W."/>
            <person name="Priest M."/>
            <person name="Roberts A."/>
            <person name="Saif S."/>
            <person name="Shea T."/>
            <person name="Sisk P."/>
            <person name="Sykes S."/>
            <person name="Wortman J."/>
            <person name="Nusbaum C."/>
            <person name="Birren B."/>
        </authorList>
    </citation>
    <scope>NUCLEOTIDE SEQUENCE [LARGE SCALE GENOMIC DNA]</scope>
    <source>
        <strain evidence="10">FAR1</strain>
    </source>
</reference>
<protein>
    <recommendedName>
        <fullName evidence="8">XLF-like coiled-coil region domain-containing protein</fullName>
    </recommendedName>
</protein>
<dbReference type="VEuPathDB" id="VectorBase:AFAF002411"/>
<organism evidence="9 10">
    <name type="scientific">Anopheles farauti</name>
    <dbReference type="NCBI Taxonomy" id="69004"/>
    <lineage>
        <taxon>Eukaryota</taxon>
        <taxon>Metazoa</taxon>
        <taxon>Ecdysozoa</taxon>
        <taxon>Arthropoda</taxon>
        <taxon>Hexapoda</taxon>
        <taxon>Insecta</taxon>
        <taxon>Pterygota</taxon>
        <taxon>Neoptera</taxon>
        <taxon>Endopterygota</taxon>
        <taxon>Diptera</taxon>
        <taxon>Nematocera</taxon>
        <taxon>Culicoidea</taxon>
        <taxon>Culicidae</taxon>
        <taxon>Anophelinae</taxon>
        <taxon>Anopheles</taxon>
    </lineage>
</organism>
<feature type="coiled-coil region" evidence="6">
    <location>
        <begin position="92"/>
        <end position="119"/>
    </location>
</feature>
<evidence type="ECO:0000256" key="2">
    <source>
        <dbReference type="ARBA" id="ARBA00022763"/>
    </source>
</evidence>
<keyword evidence="6" id="KW-0175">Coiled coil</keyword>
<feature type="compositionally biased region" description="Polar residues" evidence="7">
    <location>
        <begin position="173"/>
        <end position="193"/>
    </location>
</feature>
<evidence type="ECO:0000256" key="4">
    <source>
        <dbReference type="ARBA" id="ARBA00023242"/>
    </source>
</evidence>
<dbReference type="STRING" id="69004.A0A182Q3M2"/>
<dbReference type="InterPro" id="IPR052287">
    <property type="entry name" value="NHEJ_factor"/>
</dbReference>
<keyword evidence="3" id="KW-0234">DNA repair</keyword>
<dbReference type="GO" id="GO:0006303">
    <property type="term" value="P:double-strand break repair via nonhomologous end joining"/>
    <property type="evidence" value="ECO:0007669"/>
    <property type="project" value="TreeGrafter"/>
</dbReference>
<dbReference type="GO" id="GO:0032807">
    <property type="term" value="C:DNA ligase IV complex"/>
    <property type="evidence" value="ECO:0007669"/>
    <property type="project" value="TreeGrafter"/>
</dbReference>
<keyword evidence="2" id="KW-0227">DNA damage</keyword>
<feature type="region of interest" description="Disordered" evidence="7">
    <location>
        <begin position="173"/>
        <end position="206"/>
    </location>
</feature>
<dbReference type="PANTHER" id="PTHR32235:SF1">
    <property type="entry name" value="NON-HOMOLOGOUS END-JOINING FACTOR 1"/>
    <property type="match status" value="1"/>
</dbReference>
<dbReference type="EnsemblMetazoa" id="AFAF002411-RA">
    <property type="protein sequence ID" value="AFAF002411-PA"/>
    <property type="gene ID" value="AFAF002411"/>
</dbReference>
<evidence type="ECO:0000259" key="8">
    <source>
        <dbReference type="Pfam" id="PF21928"/>
    </source>
</evidence>
<evidence type="ECO:0000256" key="3">
    <source>
        <dbReference type="ARBA" id="ARBA00023204"/>
    </source>
</evidence>
<feature type="compositionally biased region" description="Basic residues" evidence="7">
    <location>
        <begin position="196"/>
        <end position="206"/>
    </location>
</feature>
<evidence type="ECO:0000256" key="5">
    <source>
        <dbReference type="ARBA" id="ARBA00025747"/>
    </source>
</evidence>
<evidence type="ECO:0000256" key="6">
    <source>
        <dbReference type="SAM" id="Coils"/>
    </source>
</evidence>
<dbReference type="Proteomes" id="UP000075886">
    <property type="component" value="Unassembled WGS sequence"/>
</dbReference>
<dbReference type="Gene3D" id="1.10.287.450">
    <property type="entry name" value="Helix hairpin bin"/>
    <property type="match status" value="1"/>
</dbReference>
<reference evidence="9" key="2">
    <citation type="submission" date="2020-05" db="UniProtKB">
        <authorList>
            <consortium name="EnsemblMetazoa"/>
        </authorList>
    </citation>
    <scope>IDENTIFICATION</scope>
    <source>
        <strain evidence="9">FAR1</strain>
    </source>
</reference>
<sequence>MEGIWLEELSTADLIKRQKDRNPILECTEAIIDQTLLAGANASYSVELAEDCVHFTVKYYFENYPVSYLFRLRQGSEQELSCHYIKPLWRTLLRQEAEIRALVEELKRKDVEIAQYQAEGARLGRTAVQTVPFELERFEREIPVQLPKQIVNVRNLLGSPVHRANLMQTLDVTQRTENTSPGGTKRSFVTNEQQRSHPKRKKKRVRQVVLAVDTVRTSITYDNEEEEHE</sequence>
<dbReference type="PANTHER" id="PTHR32235">
    <property type="entry name" value="NON-HOMOLOGOUS END-JOINING FACTOR 1"/>
    <property type="match status" value="1"/>
</dbReference>